<comment type="catalytic activity">
    <reaction evidence="1">
        <text>N-succinyl-L-glutamate + H2O = L-glutamate + succinate</text>
        <dbReference type="Rhea" id="RHEA:15169"/>
        <dbReference type="ChEBI" id="CHEBI:15377"/>
        <dbReference type="ChEBI" id="CHEBI:29985"/>
        <dbReference type="ChEBI" id="CHEBI:30031"/>
        <dbReference type="ChEBI" id="CHEBI:58763"/>
        <dbReference type="EC" id="3.5.1.96"/>
    </reaction>
</comment>
<comment type="cofactor">
    <cofactor evidence="1">
        <name>Zn(2+)</name>
        <dbReference type="ChEBI" id="CHEBI:29105"/>
    </cofactor>
    <text evidence="1">Binds 1 zinc ion per subunit.</text>
</comment>
<dbReference type="AlphaFoldDB" id="A0A1C2PJV5"/>
<comment type="function">
    <text evidence="1">Transforms N(2)-succinylglutamate into succinate and glutamate.</text>
</comment>
<dbReference type="EC" id="3.5.1.96" evidence="1 2"/>
<dbReference type="UniPathway" id="UPA00185">
    <property type="reaction ID" value="UER00283"/>
</dbReference>
<comment type="pathway">
    <text evidence="1">Amino-acid degradation; L-arginine degradation via AST pathway; L-glutamate and succinate from L-arginine: step 5/5.</text>
</comment>
<dbReference type="InterPro" id="IPR055438">
    <property type="entry name" value="AstE_AspA_cat"/>
</dbReference>
<evidence type="ECO:0000313" key="6">
    <source>
        <dbReference type="Proteomes" id="UP000501692"/>
    </source>
</evidence>
<feature type="binding site" evidence="1">
    <location>
        <position position="53"/>
    </location>
    <ligand>
        <name>Zn(2+)</name>
        <dbReference type="ChEBI" id="CHEBI:29105"/>
    </ligand>
</feature>
<dbReference type="GO" id="GO:0019545">
    <property type="term" value="P:L-arginine catabolic process to succinate"/>
    <property type="evidence" value="ECO:0007669"/>
    <property type="project" value="UniProtKB-UniRule"/>
</dbReference>
<dbReference type="Pfam" id="PF24827">
    <property type="entry name" value="AstE_AspA_cat"/>
    <property type="match status" value="1"/>
</dbReference>
<dbReference type="HAMAP" id="MF_00767">
    <property type="entry name" value="Arg_catab_AstE"/>
    <property type="match status" value="1"/>
</dbReference>
<dbReference type="Pfam" id="PF04952">
    <property type="entry name" value="AstE_AspA_hybrid"/>
    <property type="match status" value="1"/>
</dbReference>
<evidence type="ECO:0000313" key="5">
    <source>
        <dbReference type="EMBL" id="QIT19212.1"/>
    </source>
</evidence>
<evidence type="ECO:0000256" key="2">
    <source>
        <dbReference type="NCBIfam" id="TIGR03242"/>
    </source>
</evidence>
<dbReference type="Proteomes" id="UP000501692">
    <property type="component" value="Chromosome"/>
</dbReference>
<dbReference type="NCBIfam" id="NF003706">
    <property type="entry name" value="PRK05324.1"/>
    <property type="match status" value="1"/>
</dbReference>
<dbReference type="RefSeq" id="WP_068565167.1">
    <property type="nucleotide sequence ID" value="NZ_CP049806.1"/>
</dbReference>
<protein>
    <recommendedName>
        <fullName evidence="1 2">Succinylglutamate desuccinylase</fullName>
        <ecNumber evidence="1 2">3.5.1.96</ecNumber>
    </recommendedName>
</protein>
<organism evidence="5 6">
    <name type="scientific">Acinetobacter pittii</name>
    <name type="common">Acinetobacter genomosp. 3</name>
    <dbReference type="NCBI Taxonomy" id="48296"/>
    <lineage>
        <taxon>Bacteria</taxon>
        <taxon>Pseudomonadati</taxon>
        <taxon>Pseudomonadota</taxon>
        <taxon>Gammaproteobacteria</taxon>
        <taxon>Moraxellales</taxon>
        <taxon>Moraxellaceae</taxon>
        <taxon>Acinetobacter</taxon>
        <taxon>Acinetobacter calcoaceticus/baumannii complex</taxon>
    </lineage>
</organism>
<evidence type="ECO:0000259" key="3">
    <source>
        <dbReference type="Pfam" id="PF04952"/>
    </source>
</evidence>
<keyword evidence="1" id="KW-0056">Arginine metabolism</keyword>
<evidence type="ECO:0000256" key="1">
    <source>
        <dbReference type="HAMAP-Rule" id="MF_00767"/>
    </source>
</evidence>
<keyword evidence="1" id="KW-0479">Metal-binding</keyword>
<evidence type="ECO:0000259" key="4">
    <source>
        <dbReference type="Pfam" id="PF24827"/>
    </source>
</evidence>
<dbReference type="GO" id="GO:0019544">
    <property type="term" value="P:L-arginine catabolic process to L-glutamate"/>
    <property type="evidence" value="ECO:0007669"/>
    <property type="project" value="UniProtKB-UniRule"/>
</dbReference>
<dbReference type="EMBL" id="CP049806">
    <property type="protein sequence ID" value="QIT19212.1"/>
    <property type="molecule type" value="Genomic_DNA"/>
</dbReference>
<dbReference type="PANTHER" id="PTHR15162">
    <property type="entry name" value="ASPARTOACYLASE"/>
    <property type="match status" value="1"/>
</dbReference>
<dbReference type="SUPFAM" id="SSF53187">
    <property type="entry name" value="Zn-dependent exopeptidases"/>
    <property type="match status" value="1"/>
</dbReference>
<dbReference type="CDD" id="cd03855">
    <property type="entry name" value="M14_ASTE"/>
    <property type="match status" value="1"/>
</dbReference>
<name>A0A1C2PJV5_ACIPI</name>
<dbReference type="GO" id="GO:0008270">
    <property type="term" value="F:zinc ion binding"/>
    <property type="evidence" value="ECO:0007669"/>
    <property type="project" value="UniProtKB-UniRule"/>
</dbReference>
<sequence>MIDFLKNVIKKNGYQNKRGVTKSFSWEYLAEGVLECIPHNSYKNSIVISAGIHGNETAPIEIVDKIISDLFSEKIILNEHVLFILGNPEAIRKGKRYIDYDLNRMFCGEWSHLADSQEAKRAKEIEMLITDFFDNKKSDIYRYHYDLHTAIKKSFVPTFALLPHKIESYSAILLKNLEAAELDGLVFHTTKGKTFTNFTSENFNSASATLELGKANPFGKNDLISFSPIDLVIRNIISNKDNLDRKKSPISRFKVIDTIIKKDESFELNIDGDIPNFSLIEKGTIIAFDNKVKYQYLDKNVYVIFVNSNVKVGLRAGLILEKF</sequence>
<feature type="binding site" evidence="1">
    <location>
        <position position="56"/>
    </location>
    <ligand>
        <name>Zn(2+)</name>
        <dbReference type="ChEBI" id="CHEBI:29105"/>
    </ligand>
</feature>
<dbReference type="GO" id="GO:0009017">
    <property type="term" value="F:succinylglutamate desuccinylase activity"/>
    <property type="evidence" value="ECO:0007669"/>
    <property type="project" value="UniProtKB-UniRule"/>
</dbReference>
<feature type="domain" description="AstE/AspA barrel-sandwich hybrid" evidence="3">
    <location>
        <begin position="249"/>
        <end position="322"/>
    </location>
</feature>
<dbReference type="InterPro" id="IPR007036">
    <property type="entry name" value="Aste_AspA_hybrid_dom"/>
</dbReference>
<feature type="domain" description="Succinylglutamate desuccinylase/Aspartoacylase catalytic" evidence="4">
    <location>
        <begin position="44"/>
        <end position="229"/>
    </location>
</feature>
<dbReference type="GO" id="GO:0016788">
    <property type="term" value="F:hydrolase activity, acting on ester bonds"/>
    <property type="evidence" value="ECO:0007669"/>
    <property type="project" value="UniProtKB-UniRule"/>
</dbReference>
<keyword evidence="1" id="KW-0862">Zinc</keyword>
<accession>A0A1C2PJV5</accession>
<comment type="similarity">
    <text evidence="1">Belongs to the AspA/AstE family. Succinylglutamate desuccinylase subfamily.</text>
</comment>
<reference evidence="5 6" key="1">
    <citation type="submission" date="2020-03" db="EMBL/GenBank/DDBJ databases">
        <authorList>
            <person name="Zhang L."/>
            <person name="Han X."/>
            <person name="Chen Y."/>
            <person name="Yu Y."/>
        </authorList>
    </citation>
    <scope>NUCLEOTIDE SEQUENCE [LARGE SCALE GENOMIC DNA]</scope>
    <source>
        <strain evidence="5 6">A1254</strain>
    </source>
</reference>
<dbReference type="InterPro" id="IPR050178">
    <property type="entry name" value="AspA/AstE_fam"/>
</dbReference>
<feature type="binding site" evidence="1">
    <location>
        <position position="148"/>
    </location>
    <ligand>
        <name>Zn(2+)</name>
        <dbReference type="ChEBI" id="CHEBI:29105"/>
    </ligand>
</feature>
<dbReference type="InterPro" id="IPR016681">
    <property type="entry name" value="SuccinylGlu_desuccinylase"/>
</dbReference>
<gene>
    <name evidence="1 5" type="primary">astE</name>
    <name evidence="5" type="ORF">G8E09_16720</name>
</gene>
<dbReference type="PANTHER" id="PTHR15162:SF7">
    <property type="entry name" value="SUCCINYLGLUTAMATE DESUCCINYLASE"/>
    <property type="match status" value="1"/>
</dbReference>
<keyword evidence="1 5" id="KW-0378">Hydrolase</keyword>
<proteinExistence type="inferred from homology"/>
<dbReference type="NCBIfam" id="TIGR03242">
    <property type="entry name" value="arg_catab_astE"/>
    <property type="match status" value="1"/>
</dbReference>
<feature type="active site" evidence="1">
    <location>
        <position position="211"/>
    </location>
</feature>
<dbReference type="Gene3D" id="3.40.630.10">
    <property type="entry name" value="Zn peptidases"/>
    <property type="match status" value="1"/>
</dbReference>